<keyword evidence="4" id="KW-1185">Reference proteome</keyword>
<evidence type="ECO:0000313" key="4">
    <source>
        <dbReference type="Proteomes" id="UP001501470"/>
    </source>
</evidence>
<keyword evidence="1" id="KW-1133">Transmembrane helix</keyword>
<comment type="caution">
    <text evidence="3">The sequence shown here is derived from an EMBL/GenBank/DDBJ whole genome shotgun (WGS) entry which is preliminary data.</text>
</comment>
<dbReference type="PROSITE" id="PS51354">
    <property type="entry name" value="GLUTAREDOXIN_2"/>
    <property type="match status" value="1"/>
</dbReference>
<dbReference type="InterPro" id="IPR002109">
    <property type="entry name" value="Glutaredoxin"/>
</dbReference>
<protein>
    <submittedName>
        <fullName evidence="3">Glutaredoxin domain-containing protein</fullName>
    </submittedName>
</protein>
<dbReference type="Pfam" id="PF00462">
    <property type="entry name" value="Glutaredoxin"/>
    <property type="match status" value="1"/>
</dbReference>
<evidence type="ECO:0000259" key="2">
    <source>
        <dbReference type="Pfam" id="PF00462"/>
    </source>
</evidence>
<dbReference type="Gene3D" id="3.40.30.10">
    <property type="entry name" value="Glutaredoxin"/>
    <property type="match status" value="1"/>
</dbReference>
<name>A0ABN2ARW9_9ACTN</name>
<dbReference type="RefSeq" id="WP_344504118.1">
    <property type="nucleotide sequence ID" value="NZ_BAAAQD010000009.1"/>
</dbReference>
<reference evidence="3 4" key="1">
    <citation type="journal article" date="2019" name="Int. J. Syst. Evol. Microbiol.">
        <title>The Global Catalogue of Microorganisms (GCM) 10K type strain sequencing project: providing services to taxonomists for standard genome sequencing and annotation.</title>
        <authorList>
            <consortium name="The Broad Institute Genomics Platform"/>
            <consortium name="The Broad Institute Genome Sequencing Center for Infectious Disease"/>
            <person name="Wu L."/>
            <person name="Ma J."/>
        </authorList>
    </citation>
    <scope>NUCLEOTIDE SEQUENCE [LARGE SCALE GENOMIC DNA]</scope>
    <source>
        <strain evidence="3 4">JCM 15933</strain>
    </source>
</reference>
<gene>
    <name evidence="3" type="ORF">GCM10009827_046220</name>
</gene>
<evidence type="ECO:0000256" key="1">
    <source>
        <dbReference type="SAM" id="Phobius"/>
    </source>
</evidence>
<dbReference type="Proteomes" id="UP001501470">
    <property type="component" value="Unassembled WGS sequence"/>
</dbReference>
<dbReference type="EMBL" id="BAAAQD010000009">
    <property type="protein sequence ID" value="GAA1524475.1"/>
    <property type="molecule type" value="Genomic_DNA"/>
</dbReference>
<feature type="transmembrane region" description="Helical" evidence="1">
    <location>
        <begin position="30"/>
        <end position="50"/>
    </location>
</feature>
<evidence type="ECO:0000313" key="3">
    <source>
        <dbReference type="EMBL" id="GAA1524475.1"/>
    </source>
</evidence>
<sequence length="140" mass="14994">MTRVWLVPLAFVAIGAVVVANQLRSGSPTGAVVFGLLFAAIGLAFSPLAFPRHTPAAEAQASGRPVVYWRPGCQYCLRLRLSLLGRARHAAWVNIWRDPDGAAAVRAVADGNETVPTVVINGYAQVNPSPATVRQRLQPR</sequence>
<proteinExistence type="predicted"/>
<dbReference type="InterPro" id="IPR036249">
    <property type="entry name" value="Thioredoxin-like_sf"/>
</dbReference>
<keyword evidence="1" id="KW-0812">Transmembrane</keyword>
<dbReference type="SUPFAM" id="SSF52833">
    <property type="entry name" value="Thioredoxin-like"/>
    <property type="match status" value="1"/>
</dbReference>
<feature type="domain" description="Glutaredoxin" evidence="2">
    <location>
        <begin position="66"/>
        <end position="122"/>
    </location>
</feature>
<organism evidence="3 4">
    <name type="scientific">Dactylosporangium maewongense</name>
    <dbReference type="NCBI Taxonomy" id="634393"/>
    <lineage>
        <taxon>Bacteria</taxon>
        <taxon>Bacillati</taxon>
        <taxon>Actinomycetota</taxon>
        <taxon>Actinomycetes</taxon>
        <taxon>Micromonosporales</taxon>
        <taxon>Micromonosporaceae</taxon>
        <taxon>Dactylosporangium</taxon>
    </lineage>
</organism>
<keyword evidence="1" id="KW-0472">Membrane</keyword>
<accession>A0ABN2ARW9</accession>